<accession>A0AAV5V6J3</accession>
<comment type="caution">
    <text evidence="1">The sequence shown here is derived from an EMBL/GenBank/DDBJ whole genome shotgun (WGS) entry which is preliminary data.</text>
</comment>
<proteinExistence type="predicted"/>
<dbReference type="EMBL" id="BTSY01000002">
    <property type="protein sequence ID" value="GMT13902.1"/>
    <property type="molecule type" value="Genomic_DNA"/>
</dbReference>
<gene>
    <name evidence="1" type="ORF">PFISCL1PPCAC_5199</name>
</gene>
<protein>
    <recommendedName>
        <fullName evidence="3">Secreted protein</fullName>
    </recommendedName>
</protein>
<evidence type="ECO:0000313" key="1">
    <source>
        <dbReference type="EMBL" id="GMT13902.1"/>
    </source>
</evidence>
<reference evidence="1" key="1">
    <citation type="submission" date="2023-10" db="EMBL/GenBank/DDBJ databases">
        <title>Genome assembly of Pristionchus species.</title>
        <authorList>
            <person name="Yoshida K."/>
            <person name="Sommer R.J."/>
        </authorList>
    </citation>
    <scope>NUCLEOTIDE SEQUENCE</scope>
    <source>
        <strain evidence="1">RS5133</strain>
    </source>
</reference>
<dbReference type="AlphaFoldDB" id="A0AAV5V6J3"/>
<sequence>MSGVEMIGVIVVGCGSAVSIDSVVVEAVLDHASAGLVNPELSGSVTSTQSVDVVPGFRLSPVVSAVVVEPATGGFVVSESA</sequence>
<name>A0AAV5V6J3_9BILA</name>
<keyword evidence="2" id="KW-1185">Reference proteome</keyword>
<organism evidence="1 2">
    <name type="scientific">Pristionchus fissidentatus</name>
    <dbReference type="NCBI Taxonomy" id="1538716"/>
    <lineage>
        <taxon>Eukaryota</taxon>
        <taxon>Metazoa</taxon>
        <taxon>Ecdysozoa</taxon>
        <taxon>Nematoda</taxon>
        <taxon>Chromadorea</taxon>
        <taxon>Rhabditida</taxon>
        <taxon>Rhabditina</taxon>
        <taxon>Diplogasteromorpha</taxon>
        <taxon>Diplogasteroidea</taxon>
        <taxon>Neodiplogasteridae</taxon>
        <taxon>Pristionchus</taxon>
    </lineage>
</organism>
<evidence type="ECO:0008006" key="3">
    <source>
        <dbReference type="Google" id="ProtNLM"/>
    </source>
</evidence>
<evidence type="ECO:0000313" key="2">
    <source>
        <dbReference type="Proteomes" id="UP001432322"/>
    </source>
</evidence>
<dbReference type="Proteomes" id="UP001432322">
    <property type="component" value="Unassembled WGS sequence"/>
</dbReference>